<evidence type="ECO:0000313" key="14">
    <source>
        <dbReference type="EMBL" id="PFX20122.1"/>
    </source>
</evidence>
<dbReference type="PROSITE" id="PS50050">
    <property type="entry name" value="TNFR_NGFR_2"/>
    <property type="match status" value="2"/>
</dbReference>
<dbReference type="GO" id="GO:0038023">
    <property type="term" value="F:signaling receptor activity"/>
    <property type="evidence" value="ECO:0007669"/>
    <property type="project" value="InterPro"/>
</dbReference>
<feature type="region of interest" description="Disordered" evidence="10">
    <location>
        <begin position="145"/>
        <end position="188"/>
    </location>
</feature>
<evidence type="ECO:0000256" key="7">
    <source>
        <dbReference type="ARBA" id="ARBA00023170"/>
    </source>
</evidence>
<keyword evidence="5 11" id="KW-0472">Membrane</keyword>
<dbReference type="Gene3D" id="1.10.533.10">
    <property type="entry name" value="Death Domain, Fas"/>
    <property type="match status" value="1"/>
</dbReference>
<dbReference type="PROSITE" id="PS00652">
    <property type="entry name" value="TNFR_NGFR_1"/>
    <property type="match status" value="1"/>
</dbReference>
<feature type="repeat" description="TNFR-Cys" evidence="9">
    <location>
        <begin position="57"/>
        <end position="101"/>
    </location>
</feature>
<dbReference type="AlphaFoldDB" id="A0A2B4RV75"/>
<feature type="disulfide bond" evidence="9">
    <location>
        <begin position="58"/>
        <end position="73"/>
    </location>
</feature>
<evidence type="ECO:0000256" key="6">
    <source>
        <dbReference type="ARBA" id="ARBA00023157"/>
    </source>
</evidence>
<dbReference type="PANTHER" id="PTHR12120:SF10">
    <property type="entry name" value="TNFR-CYS DOMAIN-CONTAINING PROTEIN"/>
    <property type="match status" value="1"/>
</dbReference>
<dbReference type="OrthoDB" id="5970057at2759"/>
<dbReference type="InterPro" id="IPR001368">
    <property type="entry name" value="TNFR/NGFR_Cys_rich_reg"/>
</dbReference>
<reference evidence="15" key="1">
    <citation type="journal article" date="2017" name="bioRxiv">
        <title>Comparative analysis of the genomes of Stylophora pistillata and Acropora digitifera provides evidence for extensive differences between species of corals.</title>
        <authorList>
            <person name="Voolstra C.R."/>
            <person name="Li Y."/>
            <person name="Liew Y.J."/>
            <person name="Baumgarten S."/>
            <person name="Zoccola D."/>
            <person name="Flot J.-F."/>
            <person name="Tambutte S."/>
            <person name="Allemand D."/>
            <person name="Aranda M."/>
        </authorList>
    </citation>
    <scope>NUCLEOTIDE SEQUENCE [LARGE SCALE GENOMIC DNA]</scope>
</reference>
<protein>
    <recommendedName>
        <fullName evidence="13">TNFR-Cys domain-containing protein</fullName>
    </recommendedName>
</protein>
<dbReference type="Gene3D" id="2.10.50.10">
    <property type="entry name" value="Tumor Necrosis Factor Receptor, subunit A, domain 2"/>
    <property type="match status" value="2"/>
</dbReference>
<evidence type="ECO:0000256" key="3">
    <source>
        <dbReference type="ARBA" id="ARBA00022737"/>
    </source>
</evidence>
<evidence type="ECO:0000256" key="1">
    <source>
        <dbReference type="ARBA" id="ARBA00004167"/>
    </source>
</evidence>
<feature type="signal peptide" evidence="12">
    <location>
        <begin position="1"/>
        <end position="18"/>
    </location>
</feature>
<evidence type="ECO:0000259" key="13">
    <source>
        <dbReference type="PROSITE" id="PS50050"/>
    </source>
</evidence>
<dbReference type="EMBL" id="LSMT01000329">
    <property type="protein sequence ID" value="PFX20122.1"/>
    <property type="molecule type" value="Genomic_DNA"/>
</dbReference>
<keyword evidence="7" id="KW-0675">Receptor</keyword>
<feature type="domain" description="TNFR-Cys" evidence="13">
    <location>
        <begin position="19"/>
        <end position="55"/>
    </location>
</feature>
<keyword evidence="15" id="KW-1185">Reference proteome</keyword>
<evidence type="ECO:0000256" key="4">
    <source>
        <dbReference type="ARBA" id="ARBA00022989"/>
    </source>
</evidence>
<keyword evidence="4 11" id="KW-1133">Transmembrane helix</keyword>
<keyword evidence="8" id="KW-0325">Glycoprotein</keyword>
<evidence type="ECO:0000256" key="9">
    <source>
        <dbReference type="PROSITE-ProRule" id="PRU00206"/>
    </source>
</evidence>
<keyword evidence="2 11" id="KW-0812">Transmembrane</keyword>
<dbReference type="Proteomes" id="UP000225706">
    <property type="component" value="Unassembled WGS sequence"/>
</dbReference>
<dbReference type="GO" id="GO:0043123">
    <property type="term" value="P:positive regulation of canonical NF-kappaB signal transduction"/>
    <property type="evidence" value="ECO:0007669"/>
    <property type="project" value="InterPro"/>
</dbReference>
<name>A0A2B4RV75_STYPI</name>
<evidence type="ECO:0000256" key="11">
    <source>
        <dbReference type="SAM" id="Phobius"/>
    </source>
</evidence>
<dbReference type="SMART" id="SM00208">
    <property type="entry name" value="TNFR"/>
    <property type="match status" value="3"/>
</dbReference>
<feature type="repeat" description="TNFR-Cys" evidence="9">
    <location>
        <begin position="19"/>
        <end position="55"/>
    </location>
</feature>
<comment type="caution">
    <text evidence="14">The sequence shown here is derived from an EMBL/GenBank/DDBJ whole genome shotgun (WGS) entry which is preliminary data.</text>
</comment>
<evidence type="ECO:0000313" key="15">
    <source>
        <dbReference type="Proteomes" id="UP000225706"/>
    </source>
</evidence>
<evidence type="ECO:0000256" key="12">
    <source>
        <dbReference type="SAM" id="SignalP"/>
    </source>
</evidence>
<dbReference type="SUPFAM" id="SSF57586">
    <property type="entry name" value="TNF receptor-like"/>
    <property type="match status" value="1"/>
</dbReference>
<sequence>MMLLLAYFLILRAMFAVGDCPENFYWDGKECSACSGCPRGFGLKKSCTKTKNTECQKCYPGYDYSNSTGMEECIKCDTFSNCLPGRSKKVQECTIFSGPICDGCEEGYYHNPVVGCEKCSPGCDARTEDEIQACTTKHNRNCAPKRVRPKTPTVSNDSIGRGHPNITGNDEDGEIPPLRPEPVGSKSTQAPEENLIVLNPWLWVPLGIVLLVVVTVPIAFFKRKSRVIRRTRVEGDVHTYNTGQHIALQEQKTPLITEGSVDVQNGRDISSLAEQGDPFEPSHELDADPEGVVLDAPKPSSEELSRQAGLDRPIKDLTIKEKTPIITDLSGKDGQGYFYWQRVAEELGFQEQSRGWEGVQNPVENLLKTFGEREGSTIRGLIEATRKAELTLLASQWEEKFDTSSRDETTVSVHLQLVQGKTNDKFTSVDIPPDPGKENGANESVLLTPNKGKINDKADSDINVPADTGEETAEKDIADTAV</sequence>
<feature type="region of interest" description="Disordered" evidence="10">
    <location>
        <begin position="271"/>
        <end position="291"/>
    </location>
</feature>
<feature type="transmembrane region" description="Helical" evidence="11">
    <location>
        <begin position="201"/>
        <end position="221"/>
    </location>
</feature>
<proteinExistence type="predicted"/>
<evidence type="ECO:0000256" key="10">
    <source>
        <dbReference type="SAM" id="MobiDB-lite"/>
    </source>
</evidence>
<dbReference type="PANTHER" id="PTHR12120">
    <property type="entry name" value="TNFR-CYS DOMAIN-CONTAINING PROTEIN"/>
    <property type="match status" value="1"/>
</dbReference>
<feature type="chain" id="PRO_5012225402" description="TNFR-Cys domain-containing protein" evidence="12">
    <location>
        <begin position="19"/>
        <end position="482"/>
    </location>
</feature>
<feature type="compositionally biased region" description="Basic and acidic residues" evidence="10">
    <location>
        <begin position="472"/>
        <end position="482"/>
    </location>
</feature>
<comment type="caution">
    <text evidence="9">Lacks conserved residue(s) required for the propagation of feature annotation.</text>
</comment>
<organism evidence="14 15">
    <name type="scientific">Stylophora pistillata</name>
    <name type="common">Smooth cauliflower coral</name>
    <dbReference type="NCBI Taxonomy" id="50429"/>
    <lineage>
        <taxon>Eukaryota</taxon>
        <taxon>Metazoa</taxon>
        <taxon>Cnidaria</taxon>
        <taxon>Anthozoa</taxon>
        <taxon>Hexacorallia</taxon>
        <taxon>Scleractinia</taxon>
        <taxon>Astrocoeniina</taxon>
        <taxon>Pocilloporidae</taxon>
        <taxon>Stylophora</taxon>
    </lineage>
</organism>
<feature type="region of interest" description="Disordered" evidence="10">
    <location>
        <begin position="424"/>
        <end position="482"/>
    </location>
</feature>
<dbReference type="CDD" id="cd00185">
    <property type="entry name" value="TNFRSF"/>
    <property type="match status" value="1"/>
</dbReference>
<feature type="disulfide bond" evidence="9">
    <location>
        <begin position="37"/>
        <end position="55"/>
    </location>
</feature>
<dbReference type="Pfam" id="PF00020">
    <property type="entry name" value="TNFR_c6"/>
    <property type="match status" value="1"/>
</dbReference>
<keyword evidence="3" id="KW-0677">Repeat</keyword>
<accession>A0A2B4RV75</accession>
<dbReference type="GO" id="GO:0005886">
    <property type="term" value="C:plasma membrane"/>
    <property type="evidence" value="ECO:0007669"/>
    <property type="project" value="TreeGrafter"/>
</dbReference>
<evidence type="ECO:0000256" key="5">
    <source>
        <dbReference type="ARBA" id="ARBA00023136"/>
    </source>
</evidence>
<keyword evidence="12" id="KW-0732">Signal</keyword>
<dbReference type="GO" id="GO:0046330">
    <property type="term" value="P:positive regulation of JNK cascade"/>
    <property type="evidence" value="ECO:0007669"/>
    <property type="project" value="InterPro"/>
</dbReference>
<evidence type="ECO:0000256" key="8">
    <source>
        <dbReference type="ARBA" id="ARBA00023180"/>
    </source>
</evidence>
<keyword evidence="6 9" id="KW-1015">Disulfide bond</keyword>
<gene>
    <name evidence="14" type="ORF">AWC38_SpisGene15425</name>
</gene>
<comment type="subcellular location">
    <subcellularLocation>
        <location evidence="1">Membrane</location>
        <topology evidence="1">Single-pass membrane protein</topology>
    </subcellularLocation>
</comment>
<evidence type="ECO:0000256" key="2">
    <source>
        <dbReference type="ARBA" id="ARBA00022692"/>
    </source>
</evidence>
<feature type="disulfide bond" evidence="9">
    <location>
        <begin position="34"/>
        <end position="47"/>
    </location>
</feature>
<dbReference type="InterPro" id="IPR011029">
    <property type="entry name" value="DEATH-like_dom_sf"/>
</dbReference>
<feature type="domain" description="TNFR-Cys" evidence="13">
    <location>
        <begin position="57"/>
        <end position="101"/>
    </location>
</feature>
<dbReference type="InterPro" id="IPR047526">
    <property type="entry name" value="TNR19/27/EDAR"/>
</dbReference>